<keyword evidence="3" id="KW-1185">Reference proteome</keyword>
<evidence type="ECO:0000313" key="3">
    <source>
        <dbReference type="Proteomes" id="UP000295197"/>
    </source>
</evidence>
<reference evidence="2 3" key="1">
    <citation type="submission" date="2019-03" db="EMBL/GenBank/DDBJ databases">
        <title>Genomic Encyclopedia of Type Strains, Phase IV (KMG-IV): sequencing the most valuable type-strain genomes for metagenomic binning, comparative biology and taxonomic classification.</title>
        <authorList>
            <person name="Goeker M."/>
        </authorList>
    </citation>
    <scope>NUCLEOTIDE SEQUENCE [LARGE SCALE GENOMIC DNA]</scope>
    <source>
        <strain evidence="2 3">DSM 22362</strain>
    </source>
</reference>
<evidence type="ECO:0000256" key="1">
    <source>
        <dbReference type="SAM" id="MobiDB-lite"/>
    </source>
</evidence>
<evidence type="ECO:0000313" key="2">
    <source>
        <dbReference type="EMBL" id="TCV10192.1"/>
    </source>
</evidence>
<dbReference type="EMBL" id="SMBZ01000036">
    <property type="protein sequence ID" value="TCV10192.1"/>
    <property type="molecule type" value="Genomic_DNA"/>
</dbReference>
<organism evidence="2 3">
    <name type="scientific">Sphingobacterium alimentarium</name>
    <dbReference type="NCBI Taxonomy" id="797292"/>
    <lineage>
        <taxon>Bacteria</taxon>
        <taxon>Pseudomonadati</taxon>
        <taxon>Bacteroidota</taxon>
        <taxon>Sphingobacteriia</taxon>
        <taxon>Sphingobacteriales</taxon>
        <taxon>Sphingobacteriaceae</taxon>
        <taxon>Sphingobacterium</taxon>
    </lineage>
</organism>
<feature type="compositionally biased region" description="Acidic residues" evidence="1">
    <location>
        <begin position="34"/>
        <end position="86"/>
    </location>
</feature>
<dbReference type="Proteomes" id="UP000295197">
    <property type="component" value="Unassembled WGS sequence"/>
</dbReference>
<sequence>MKKQLINTTPGLGPIVCITLSGSNPDMPGFDGNLQDEENPNLDDQDDMDIDPEIEPIEEEGILPEGEEQNVPDPDDIEDEGIDPDYTDIPMETPSRDNDAIGPDHEPQVNSSRNDNSGQGIL</sequence>
<proteinExistence type="predicted"/>
<feature type="compositionally biased region" description="Basic and acidic residues" evidence="1">
    <location>
        <begin position="94"/>
        <end position="107"/>
    </location>
</feature>
<feature type="region of interest" description="Disordered" evidence="1">
    <location>
        <begin position="20"/>
        <end position="122"/>
    </location>
</feature>
<dbReference type="AlphaFoldDB" id="A0A4R3VU34"/>
<dbReference type="RefSeq" id="WP_132778375.1">
    <property type="nucleotide sequence ID" value="NZ_SMBZ01000036.1"/>
</dbReference>
<dbReference type="OrthoDB" id="10018527at2"/>
<feature type="compositionally biased region" description="Polar residues" evidence="1">
    <location>
        <begin position="108"/>
        <end position="122"/>
    </location>
</feature>
<gene>
    <name evidence="2" type="ORF">EDC17_103637</name>
</gene>
<comment type="caution">
    <text evidence="2">The sequence shown here is derived from an EMBL/GenBank/DDBJ whole genome shotgun (WGS) entry which is preliminary data.</text>
</comment>
<name>A0A4R3VU34_9SPHI</name>
<accession>A0A4R3VU34</accession>
<protein>
    <submittedName>
        <fullName evidence="2">Uncharacterized protein</fullName>
    </submittedName>
</protein>